<keyword evidence="1" id="KW-0472">Membrane</keyword>
<evidence type="ECO:0000313" key="3">
    <source>
        <dbReference type="Proteomes" id="UP000550787"/>
    </source>
</evidence>
<evidence type="ECO:0000256" key="1">
    <source>
        <dbReference type="SAM" id="Phobius"/>
    </source>
</evidence>
<comment type="caution">
    <text evidence="2">The sequence shown here is derived from an EMBL/GenBank/DDBJ whole genome shotgun (WGS) entry which is preliminary data.</text>
</comment>
<dbReference type="OMA" id="IAWFVQD"/>
<dbReference type="EMBL" id="JABEQG010000009">
    <property type="protein sequence ID" value="MBB2156040.1"/>
    <property type="molecule type" value="Genomic_DNA"/>
</dbReference>
<protein>
    <submittedName>
        <fullName evidence="2">Flp family type IVb pilin</fullName>
    </submittedName>
</protein>
<proteinExistence type="predicted"/>
<dbReference type="AlphaFoldDB" id="A0A7W4FE26"/>
<dbReference type="Proteomes" id="UP000550787">
    <property type="component" value="Unassembled WGS sequence"/>
</dbReference>
<name>A0A7W4FE26_GLUDI</name>
<gene>
    <name evidence="2" type="ORF">HLH33_06915</name>
</gene>
<sequence>MNTLLLKLLVLKNSRRGVTALEYGLIAALIAAVIMTAVGTIGSKLNTVFSSIGTDL</sequence>
<evidence type="ECO:0000313" key="2">
    <source>
        <dbReference type="EMBL" id="MBB2156040.1"/>
    </source>
</evidence>
<keyword evidence="1" id="KW-0812">Transmembrane</keyword>
<organism evidence="2 3">
    <name type="scientific">Gluconacetobacter diazotrophicus</name>
    <name type="common">Acetobacter diazotrophicus</name>
    <dbReference type="NCBI Taxonomy" id="33996"/>
    <lineage>
        <taxon>Bacteria</taxon>
        <taxon>Pseudomonadati</taxon>
        <taxon>Pseudomonadota</taxon>
        <taxon>Alphaproteobacteria</taxon>
        <taxon>Acetobacterales</taxon>
        <taxon>Acetobacteraceae</taxon>
        <taxon>Gluconacetobacter</taxon>
    </lineage>
</organism>
<dbReference type="Pfam" id="PF04964">
    <property type="entry name" value="Flp_Fap"/>
    <property type="match status" value="1"/>
</dbReference>
<feature type="transmembrane region" description="Helical" evidence="1">
    <location>
        <begin position="20"/>
        <end position="41"/>
    </location>
</feature>
<accession>A0A7W4FE26</accession>
<dbReference type="InterPro" id="IPR007047">
    <property type="entry name" value="Flp_Fap"/>
</dbReference>
<keyword evidence="1" id="KW-1133">Transmembrane helix</keyword>
<reference evidence="2 3" key="1">
    <citation type="submission" date="2020-04" db="EMBL/GenBank/DDBJ databases">
        <title>Description of novel Gluconacetobacter.</title>
        <authorList>
            <person name="Sombolestani A."/>
        </authorList>
    </citation>
    <scope>NUCLEOTIDE SEQUENCE [LARGE SCALE GENOMIC DNA]</scope>
    <source>
        <strain evidence="2 3">LMG 7603</strain>
    </source>
</reference>
<dbReference type="RefSeq" id="WP_012225171.1">
    <property type="nucleotide sequence ID" value="NZ_JABEQG010000009.1"/>
</dbReference>